<evidence type="ECO:0000313" key="2">
    <source>
        <dbReference type="EMBL" id="GJJ14195.1"/>
    </source>
</evidence>
<keyword evidence="3" id="KW-1185">Reference proteome</keyword>
<name>A0AAV5AMY8_9AGAM</name>
<dbReference type="AlphaFoldDB" id="A0AAV5AMY8"/>
<sequence length="379" mass="43830">MEYNSLLDRHQFESYSLEDPFYLEPLTFKNDQELFTAIDQFYDTLPASWLKEPDVSTINLESLNRHPNYPGYVEATPVLEFTRVQHTMGVGYSNHDVRSRRLYPNSYEQLQGNHMENGMETFFVPQDYVMQQSQELGISPILSCNQSTRGTISSIPTAVVPHEFLTDVSPSSTGSSFPTTPEDQPCTSHQTSISSRVKSQLQLSKKPGRRTKKASDTPPNLIQKKRSRKFPNGRAQVQSQFWLDECFSQGICQICKGGARRKRCDRLLEHLVSSHFIQPIKNLEVFDEEELAIEAVTRPHFIKTQAQFEYTREYINSVRCALCPGDTSLVFRNFEQHLNTKHAEEASRDMEMDRLESLVPEKRHWYDIHDRFLYNFPAA</sequence>
<feature type="compositionally biased region" description="Low complexity" evidence="1">
    <location>
        <begin position="169"/>
        <end position="181"/>
    </location>
</feature>
<organism evidence="2 3">
    <name type="scientific">Clathrus columnatus</name>
    <dbReference type="NCBI Taxonomy" id="1419009"/>
    <lineage>
        <taxon>Eukaryota</taxon>
        <taxon>Fungi</taxon>
        <taxon>Dikarya</taxon>
        <taxon>Basidiomycota</taxon>
        <taxon>Agaricomycotina</taxon>
        <taxon>Agaricomycetes</taxon>
        <taxon>Phallomycetidae</taxon>
        <taxon>Phallales</taxon>
        <taxon>Clathraceae</taxon>
        <taxon>Clathrus</taxon>
    </lineage>
</organism>
<protein>
    <submittedName>
        <fullName evidence="2">Uncharacterized protein</fullName>
    </submittedName>
</protein>
<feature type="region of interest" description="Disordered" evidence="1">
    <location>
        <begin position="166"/>
        <end position="233"/>
    </location>
</feature>
<feature type="compositionally biased region" description="Polar residues" evidence="1">
    <location>
        <begin position="185"/>
        <end position="203"/>
    </location>
</feature>
<dbReference type="Proteomes" id="UP001050691">
    <property type="component" value="Unassembled WGS sequence"/>
</dbReference>
<dbReference type="EMBL" id="BPWL01000009">
    <property type="protein sequence ID" value="GJJ14195.1"/>
    <property type="molecule type" value="Genomic_DNA"/>
</dbReference>
<proteinExistence type="predicted"/>
<comment type="caution">
    <text evidence="2">The sequence shown here is derived from an EMBL/GenBank/DDBJ whole genome shotgun (WGS) entry which is preliminary data.</text>
</comment>
<accession>A0AAV5AMY8</accession>
<reference evidence="2" key="1">
    <citation type="submission" date="2021-10" db="EMBL/GenBank/DDBJ databases">
        <title>De novo Genome Assembly of Clathrus columnatus (Basidiomycota, Fungi) Using Illumina and Nanopore Sequence Data.</title>
        <authorList>
            <person name="Ogiso-Tanaka E."/>
            <person name="Itagaki H."/>
            <person name="Hosoya T."/>
            <person name="Hosaka K."/>
        </authorList>
    </citation>
    <scope>NUCLEOTIDE SEQUENCE</scope>
    <source>
        <strain evidence="2">MO-923</strain>
    </source>
</reference>
<evidence type="ECO:0000256" key="1">
    <source>
        <dbReference type="SAM" id="MobiDB-lite"/>
    </source>
</evidence>
<evidence type="ECO:0000313" key="3">
    <source>
        <dbReference type="Proteomes" id="UP001050691"/>
    </source>
</evidence>
<gene>
    <name evidence="2" type="ORF">Clacol_008457</name>
</gene>